<evidence type="ECO:0000256" key="1">
    <source>
        <dbReference type="SAM" id="SignalP"/>
    </source>
</evidence>
<name>A0A927F8X0_9BACT</name>
<evidence type="ECO:0000259" key="2">
    <source>
        <dbReference type="Pfam" id="PF06283"/>
    </source>
</evidence>
<dbReference type="AlphaFoldDB" id="A0A927F8X0"/>
<feature type="signal peptide" evidence="1">
    <location>
        <begin position="1"/>
        <end position="24"/>
    </location>
</feature>
<dbReference type="RefSeq" id="WP_191617749.1">
    <property type="nucleotide sequence ID" value="NZ_JACYFG010000036.1"/>
</dbReference>
<evidence type="ECO:0000313" key="3">
    <source>
        <dbReference type="EMBL" id="MBD5780653.1"/>
    </source>
</evidence>
<dbReference type="Proteomes" id="UP000622317">
    <property type="component" value="Unassembled WGS sequence"/>
</dbReference>
<comment type="caution">
    <text evidence="3">The sequence shown here is derived from an EMBL/GenBank/DDBJ whole genome shotgun (WGS) entry which is preliminary data.</text>
</comment>
<dbReference type="InterPro" id="IPR029010">
    <property type="entry name" value="ThuA-like"/>
</dbReference>
<dbReference type="Gene3D" id="3.40.50.880">
    <property type="match status" value="1"/>
</dbReference>
<dbReference type="PANTHER" id="PTHR40469:SF2">
    <property type="entry name" value="GALACTOSE-BINDING DOMAIN-LIKE SUPERFAMILY PROTEIN"/>
    <property type="match status" value="1"/>
</dbReference>
<dbReference type="PANTHER" id="PTHR40469">
    <property type="entry name" value="SECRETED GLYCOSYL HYDROLASE"/>
    <property type="match status" value="1"/>
</dbReference>
<gene>
    <name evidence="3" type="ORF">IEN85_14215</name>
</gene>
<dbReference type="PROSITE" id="PS51257">
    <property type="entry name" value="PROKAR_LIPOPROTEIN"/>
    <property type="match status" value="1"/>
</dbReference>
<keyword evidence="1" id="KW-0732">Signal</keyword>
<sequence length="324" mass="36365">MKFFVSTLSLLAAFILAGCASQKAEPLRALIVDGQNNHGVWPKSTVMMKQYLEETGLFSVDIDRTRYLWRGEQYLPEYALQDGVEPESLEEPKPDPEFKPDFSQYDLVISNFGWKAAAWPEETRTALETFLANGGGLVVVHAADNSFPEWEEYNRMIGLGGWGGRDETHGPYVYYSETGEKIVDTEKGRAGTHGDRSEFIIEIRDADHPITKGMPARWLHTEDECYGKLRGPAEEMTVLATAYSDPETRGTGRHEPMLMTIDYKQGRVFHMTLGHDVLAFQGSGFIATLQRGSEWAATGAVTQALPADFPTETEARFRPFERKP</sequence>
<proteinExistence type="predicted"/>
<feature type="chain" id="PRO_5037365312" evidence="1">
    <location>
        <begin position="25"/>
        <end position="324"/>
    </location>
</feature>
<organism evidence="3 4">
    <name type="scientific">Pelagicoccus enzymogenes</name>
    <dbReference type="NCBI Taxonomy" id="2773457"/>
    <lineage>
        <taxon>Bacteria</taxon>
        <taxon>Pseudomonadati</taxon>
        <taxon>Verrucomicrobiota</taxon>
        <taxon>Opitutia</taxon>
        <taxon>Puniceicoccales</taxon>
        <taxon>Pelagicoccaceae</taxon>
        <taxon>Pelagicoccus</taxon>
    </lineage>
</organism>
<reference evidence="3" key="1">
    <citation type="submission" date="2020-09" db="EMBL/GenBank/DDBJ databases">
        <title>Pelagicoccus enzymogenes sp. nov. with an EPS production, isolated from marine sediment.</title>
        <authorList>
            <person name="Feng X."/>
        </authorList>
    </citation>
    <scope>NUCLEOTIDE SEQUENCE</scope>
    <source>
        <strain evidence="3">NFK12</strain>
    </source>
</reference>
<evidence type="ECO:0000313" key="4">
    <source>
        <dbReference type="Proteomes" id="UP000622317"/>
    </source>
</evidence>
<dbReference type="Pfam" id="PF06283">
    <property type="entry name" value="ThuA"/>
    <property type="match status" value="1"/>
</dbReference>
<feature type="domain" description="ThuA-like" evidence="2">
    <location>
        <begin position="81"/>
        <end position="296"/>
    </location>
</feature>
<dbReference type="InterPro" id="IPR029062">
    <property type="entry name" value="Class_I_gatase-like"/>
</dbReference>
<accession>A0A927F8X0</accession>
<dbReference type="SUPFAM" id="SSF52317">
    <property type="entry name" value="Class I glutamine amidotransferase-like"/>
    <property type="match status" value="1"/>
</dbReference>
<protein>
    <submittedName>
        <fullName evidence="3">ThuA domain-containing protein</fullName>
    </submittedName>
</protein>
<dbReference type="EMBL" id="JACYFG010000036">
    <property type="protein sequence ID" value="MBD5780653.1"/>
    <property type="molecule type" value="Genomic_DNA"/>
</dbReference>
<keyword evidence="4" id="KW-1185">Reference proteome</keyword>